<dbReference type="PANTHER" id="PTHR11079:SF202">
    <property type="entry name" value="TRNA-SPECIFIC ADENOSINE DEAMINASE"/>
    <property type="match status" value="1"/>
</dbReference>
<evidence type="ECO:0000259" key="7">
    <source>
        <dbReference type="PROSITE" id="PS51747"/>
    </source>
</evidence>
<dbReference type="Proteomes" id="UP000251577">
    <property type="component" value="Unassembled WGS sequence"/>
</dbReference>
<dbReference type="HAMAP" id="MF_00972">
    <property type="entry name" value="tRNA_aden_deaminase"/>
    <property type="match status" value="1"/>
</dbReference>
<dbReference type="PROSITE" id="PS51747">
    <property type="entry name" value="CYT_DCMP_DEAMINASES_2"/>
    <property type="match status" value="1"/>
</dbReference>
<dbReference type="GO" id="GO:0008270">
    <property type="term" value="F:zinc ion binding"/>
    <property type="evidence" value="ECO:0007669"/>
    <property type="project" value="UniProtKB-UniRule"/>
</dbReference>
<dbReference type="InterPro" id="IPR028883">
    <property type="entry name" value="tRNA_aden_deaminase"/>
</dbReference>
<keyword evidence="9" id="KW-1185">Reference proteome</keyword>
<dbReference type="InterPro" id="IPR016193">
    <property type="entry name" value="Cytidine_deaminase-like"/>
</dbReference>
<feature type="binding site" evidence="6">
    <location>
        <position position="104"/>
    </location>
    <ligand>
        <name>Zn(2+)</name>
        <dbReference type="ChEBI" id="CHEBI:29105"/>
        <note>catalytic</note>
    </ligand>
</feature>
<keyword evidence="4 6" id="KW-0862">Zinc</keyword>
<evidence type="ECO:0000256" key="6">
    <source>
        <dbReference type="HAMAP-Rule" id="MF_00972"/>
    </source>
</evidence>
<name>A0A364V867_9CORY</name>
<dbReference type="InterPro" id="IPR002125">
    <property type="entry name" value="CMP_dCMP_dom"/>
</dbReference>
<dbReference type="Pfam" id="PF00383">
    <property type="entry name" value="dCMP_cyt_deam_1"/>
    <property type="match status" value="1"/>
</dbReference>
<evidence type="ECO:0000256" key="5">
    <source>
        <dbReference type="ARBA" id="ARBA00048045"/>
    </source>
</evidence>
<feature type="active site" description="Proton donor" evidence="6">
    <location>
        <position position="75"/>
    </location>
</feature>
<evidence type="ECO:0000313" key="9">
    <source>
        <dbReference type="Proteomes" id="UP000251577"/>
    </source>
</evidence>
<comment type="catalytic activity">
    <reaction evidence="5 6">
        <text>adenosine(34) in tRNA + H2O + H(+) = inosine(34) in tRNA + NH4(+)</text>
        <dbReference type="Rhea" id="RHEA:43168"/>
        <dbReference type="Rhea" id="RHEA-COMP:10373"/>
        <dbReference type="Rhea" id="RHEA-COMP:10374"/>
        <dbReference type="ChEBI" id="CHEBI:15377"/>
        <dbReference type="ChEBI" id="CHEBI:15378"/>
        <dbReference type="ChEBI" id="CHEBI:28938"/>
        <dbReference type="ChEBI" id="CHEBI:74411"/>
        <dbReference type="ChEBI" id="CHEBI:82852"/>
        <dbReference type="EC" id="3.5.4.33"/>
    </reaction>
</comment>
<feature type="binding site" evidence="6">
    <location>
        <position position="107"/>
    </location>
    <ligand>
        <name>Zn(2+)</name>
        <dbReference type="ChEBI" id="CHEBI:29105"/>
        <note>catalytic</note>
    </ligand>
</feature>
<dbReference type="GO" id="GO:0052717">
    <property type="term" value="F:tRNA-specific adenosine-34 deaminase activity"/>
    <property type="evidence" value="ECO:0007669"/>
    <property type="project" value="UniProtKB-UniRule"/>
</dbReference>
<dbReference type="EMBL" id="QHCV01000009">
    <property type="protein sequence ID" value="RAV32821.1"/>
    <property type="molecule type" value="Genomic_DNA"/>
</dbReference>
<comment type="function">
    <text evidence="6">Catalyzes the deamination of adenosine to inosine at the wobble position 34 of tRNA(Arg2).</text>
</comment>
<keyword evidence="3 6" id="KW-0378">Hydrolase</keyword>
<keyword evidence="1 6" id="KW-0819">tRNA processing</keyword>
<proteinExistence type="inferred from homology"/>
<feature type="binding site" evidence="6">
    <location>
        <position position="73"/>
    </location>
    <ligand>
        <name>Zn(2+)</name>
        <dbReference type="ChEBI" id="CHEBI:29105"/>
        <note>catalytic</note>
    </ligand>
</feature>
<comment type="similarity">
    <text evidence="6">Belongs to the cytidine and deoxycytidylate deaminase family.</text>
</comment>
<evidence type="ECO:0000256" key="4">
    <source>
        <dbReference type="ARBA" id="ARBA00022833"/>
    </source>
</evidence>
<accession>A0A364V867</accession>
<comment type="subunit">
    <text evidence="6">Homodimer.</text>
</comment>
<evidence type="ECO:0000256" key="3">
    <source>
        <dbReference type="ARBA" id="ARBA00022801"/>
    </source>
</evidence>
<gene>
    <name evidence="6" type="primary">tadA</name>
    <name evidence="8" type="ORF">DLJ54_01580</name>
</gene>
<reference evidence="8 9" key="1">
    <citation type="journal article" date="2018" name="Syst. Appl. Microbiol.">
        <title>Corynebacterium heidelbergense sp. nov., isolated from the preen glands of Egyptian geese (Alopochen aegyptiacus).</title>
        <authorList>
            <person name="Braun M.S."/>
            <person name="Wang E."/>
            <person name="Zimmermann S."/>
            <person name="Wink M."/>
        </authorList>
    </citation>
    <scope>NUCLEOTIDE SEQUENCE [LARGE SCALE GENOMIC DNA]</scope>
    <source>
        <strain evidence="8 9">647</strain>
    </source>
</reference>
<dbReference type="EC" id="3.5.4.33" evidence="6"/>
<dbReference type="PANTHER" id="PTHR11079">
    <property type="entry name" value="CYTOSINE DEAMINASE FAMILY MEMBER"/>
    <property type="match status" value="1"/>
</dbReference>
<evidence type="ECO:0000256" key="2">
    <source>
        <dbReference type="ARBA" id="ARBA00022723"/>
    </source>
</evidence>
<protein>
    <recommendedName>
        <fullName evidence="6">tRNA-specific adenosine deaminase</fullName>
        <ecNumber evidence="6">3.5.4.33</ecNumber>
    </recommendedName>
</protein>
<feature type="domain" description="CMP/dCMP-type deaminase" evidence="7">
    <location>
        <begin position="22"/>
        <end position="134"/>
    </location>
</feature>
<sequence length="192" mass="20122">MRPQEGGFPSIGAGLPRPLPLRRRETLMRRALDVAAGTPDGDVPVGAIVVGPEGTELAAATNRREADADPTAHAEILALRRAARALGDAWRLTQCTLVVTLEPCSMCAGAALGARVGEIVFGAYEPKTGACGSVWDLPRESPLHRPEVTGGVLAPDCERLMQRFFLSLRRGGGAAGLGATTVEGAYGREPNE</sequence>
<dbReference type="GO" id="GO:0002100">
    <property type="term" value="P:tRNA wobble adenosine to inosine editing"/>
    <property type="evidence" value="ECO:0007669"/>
    <property type="project" value="UniProtKB-UniRule"/>
</dbReference>
<dbReference type="Gene3D" id="3.40.140.10">
    <property type="entry name" value="Cytidine Deaminase, domain 2"/>
    <property type="match status" value="1"/>
</dbReference>
<organism evidence="8 9">
    <name type="scientific">Corynebacterium heidelbergense</name>
    <dbReference type="NCBI Taxonomy" id="2055947"/>
    <lineage>
        <taxon>Bacteria</taxon>
        <taxon>Bacillati</taxon>
        <taxon>Actinomycetota</taxon>
        <taxon>Actinomycetes</taxon>
        <taxon>Mycobacteriales</taxon>
        <taxon>Corynebacteriaceae</taxon>
        <taxon>Corynebacterium</taxon>
    </lineage>
</organism>
<dbReference type="CDD" id="cd01285">
    <property type="entry name" value="nucleoside_deaminase"/>
    <property type="match status" value="1"/>
</dbReference>
<dbReference type="AlphaFoldDB" id="A0A364V867"/>
<comment type="cofactor">
    <cofactor evidence="6">
        <name>Zn(2+)</name>
        <dbReference type="ChEBI" id="CHEBI:29105"/>
    </cofactor>
    <text evidence="6">Binds 1 zinc ion per subunit.</text>
</comment>
<evidence type="ECO:0000313" key="8">
    <source>
        <dbReference type="EMBL" id="RAV32821.1"/>
    </source>
</evidence>
<dbReference type="SUPFAM" id="SSF53927">
    <property type="entry name" value="Cytidine deaminase-like"/>
    <property type="match status" value="1"/>
</dbReference>
<comment type="caution">
    <text evidence="8">The sequence shown here is derived from an EMBL/GenBank/DDBJ whole genome shotgun (WGS) entry which is preliminary data.</text>
</comment>
<evidence type="ECO:0000256" key="1">
    <source>
        <dbReference type="ARBA" id="ARBA00022694"/>
    </source>
</evidence>
<keyword evidence="2 6" id="KW-0479">Metal-binding</keyword>